<feature type="region of interest" description="Disordered" evidence="3">
    <location>
        <begin position="43"/>
        <end position="127"/>
    </location>
</feature>
<organism evidence="5 6">
    <name type="scientific">Eragrostis curvula</name>
    <name type="common">weeping love grass</name>
    <dbReference type="NCBI Taxonomy" id="38414"/>
    <lineage>
        <taxon>Eukaryota</taxon>
        <taxon>Viridiplantae</taxon>
        <taxon>Streptophyta</taxon>
        <taxon>Embryophyta</taxon>
        <taxon>Tracheophyta</taxon>
        <taxon>Spermatophyta</taxon>
        <taxon>Magnoliopsida</taxon>
        <taxon>Liliopsida</taxon>
        <taxon>Poales</taxon>
        <taxon>Poaceae</taxon>
        <taxon>PACMAD clade</taxon>
        <taxon>Chloridoideae</taxon>
        <taxon>Eragrostideae</taxon>
        <taxon>Eragrostidinae</taxon>
        <taxon>Eragrostis</taxon>
    </lineage>
</organism>
<feature type="domain" description="RRM" evidence="4">
    <location>
        <begin position="226"/>
        <end position="321"/>
    </location>
</feature>
<keyword evidence="1 2" id="KW-0694">RNA-binding</keyword>
<dbReference type="InterPro" id="IPR035979">
    <property type="entry name" value="RBD_domain_sf"/>
</dbReference>
<feature type="compositionally biased region" description="Acidic residues" evidence="3">
    <location>
        <begin position="117"/>
        <end position="127"/>
    </location>
</feature>
<gene>
    <name evidence="5" type="ORF">EJB05_28064</name>
</gene>
<dbReference type="EMBL" id="RWGY01000013">
    <property type="protein sequence ID" value="TVU25563.1"/>
    <property type="molecule type" value="Genomic_DNA"/>
</dbReference>
<reference evidence="5 6" key="1">
    <citation type="journal article" date="2019" name="Sci. Rep.">
        <title>A high-quality genome of Eragrostis curvula grass provides insights into Poaceae evolution and supports new strategies to enhance forage quality.</title>
        <authorList>
            <person name="Carballo J."/>
            <person name="Santos B.A.C.M."/>
            <person name="Zappacosta D."/>
            <person name="Garbus I."/>
            <person name="Selva J.P."/>
            <person name="Gallo C.A."/>
            <person name="Diaz A."/>
            <person name="Albertini E."/>
            <person name="Caccamo M."/>
            <person name="Echenique V."/>
        </authorList>
    </citation>
    <scope>NUCLEOTIDE SEQUENCE [LARGE SCALE GENOMIC DNA]</scope>
    <source>
        <strain evidence="6">cv. Victoria</strain>
        <tissue evidence="5">Leaf</tissue>
    </source>
</reference>
<feature type="domain" description="RRM" evidence="4">
    <location>
        <begin position="334"/>
        <end position="412"/>
    </location>
</feature>
<dbReference type="CDD" id="cd00590">
    <property type="entry name" value="RRM_SF"/>
    <property type="match status" value="2"/>
</dbReference>
<protein>
    <recommendedName>
        <fullName evidence="4">RRM domain-containing protein</fullName>
    </recommendedName>
</protein>
<accession>A0A5J9UP96</accession>
<evidence type="ECO:0000313" key="6">
    <source>
        <dbReference type="Proteomes" id="UP000324897"/>
    </source>
</evidence>
<feature type="domain" description="RRM" evidence="4">
    <location>
        <begin position="145"/>
        <end position="224"/>
    </location>
</feature>
<dbReference type="Gramene" id="TVU25563">
    <property type="protein sequence ID" value="TVU25563"/>
    <property type="gene ID" value="EJB05_28064"/>
</dbReference>
<evidence type="ECO:0000313" key="5">
    <source>
        <dbReference type="EMBL" id="TVU25563.1"/>
    </source>
</evidence>
<dbReference type="AlphaFoldDB" id="A0A5J9UP96"/>
<dbReference type="OrthoDB" id="3800936at2759"/>
<dbReference type="GO" id="GO:0003723">
    <property type="term" value="F:RNA binding"/>
    <property type="evidence" value="ECO:0007669"/>
    <property type="project" value="UniProtKB-UniRule"/>
</dbReference>
<evidence type="ECO:0000256" key="2">
    <source>
        <dbReference type="PROSITE-ProRule" id="PRU00176"/>
    </source>
</evidence>
<proteinExistence type="predicted"/>
<evidence type="ECO:0000259" key="4">
    <source>
        <dbReference type="PROSITE" id="PS50102"/>
    </source>
</evidence>
<dbReference type="SMART" id="SM00360">
    <property type="entry name" value="RRM"/>
    <property type="match status" value="3"/>
</dbReference>
<dbReference type="Proteomes" id="UP000324897">
    <property type="component" value="Chromosome 2"/>
</dbReference>
<feature type="non-terminal residue" evidence="5">
    <location>
        <position position="1"/>
    </location>
</feature>
<dbReference type="Pfam" id="PF00076">
    <property type="entry name" value="RRM_1"/>
    <property type="match status" value="2"/>
</dbReference>
<keyword evidence="6" id="KW-1185">Reference proteome</keyword>
<evidence type="ECO:0000256" key="1">
    <source>
        <dbReference type="ARBA" id="ARBA00022884"/>
    </source>
</evidence>
<name>A0A5J9UP96_9POAL</name>
<sequence>MGFKRLARRRRATAEIVPDAFQAEPVASTGQKAEEVTAAMVAGEPRGEASPVAAAAESRVLREPIMMESEESEEEDPVETELVVDEASATDDEVPDEVENEDEDVDLKDEGDSSGSESDDAENDEMDPSLFTSHLASEEAKNKESQIFVGGLPKDCVEEDIRKVFSEFGKIESVKIVNNPLTNRIKGFAFVRYADARDAMKALANLNEGTKVKGKKAHVAASQHNNTLYLGNICKTWTKDQARHQRTFSLNFNVRRTIKGLGIEEFEMSLPDDPDSGGRNKGFAFVQFALHCDAMAAFHRLRKPDAIFGTNRSAKVSFAQTPLMPSEDLLMKVKTVYLEHIPLSWDEEKIEECCKEYGVIKKIALFHKLLRSKKKDISFVEFCLRDNALACVQGINEAKIGDGKVKVVASLARPVCKGRLAKQGTKGGYKVNTFTSITRTCPPDQMKAHENEVIAMEHEPCKLSNGNKRKHVSQGLTEIQKASQQYKGQRQPRGSKRTYLSERPAKKERKICAEDVLIKSSERGRVGDFGGPRGGHAGQLPIADMIHPTGSEHASPTALRAPYAGYASYTVFQRSERRPSL</sequence>
<dbReference type="SUPFAM" id="SSF54928">
    <property type="entry name" value="RNA-binding domain, RBD"/>
    <property type="match status" value="2"/>
</dbReference>
<feature type="compositionally biased region" description="Acidic residues" evidence="3">
    <location>
        <begin position="68"/>
        <end position="109"/>
    </location>
</feature>
<comment type="caution">
    <text evidence="5">The sequence shown here is derived from an EMBL/GenBank/DDBJ whole genome shotgun (WGS) entry which is preliminary data.</text>
</comment>
<evidence type="ECO:0000256" key="3">
    <source>
        <dbReference type="SAM" id="MobiDB-lite"/>
    </source>
</evidence>
<feature type="region of interest" description="Disordered" evidence="3">
    <location>
        <begin position="481"/>
        <end position="505"/>
    </location>
</feature>
<dbReference type="PANTHER" id="PTHR21245">
    <property type="entry name" value="HETEROGENEOUS NUCLEAR RIBONUCLEOPROTEIN"/>
    <property type="match status" value="1"/>
</dbReference>
<dbReference type="Gene3D" id="3.30.70.330">
    <property type="match status" value="3"/>
</dbReference>
<dbReference type="InterPro" id="IPR012677">
    <property type="entry name" value="Nucleotide-bd_a/b_plait_sf"/>
</dbReference>
<dbReference type="InterPro" id="IPR000504">
    <property type="entry name" value="RRM_dom"/>
</dbReference>
<dbReference type="PROSITE" id="PS50102">
    <property type="entry name" value="RRM"/>
    <property type="match status" value="3"/>
</dbReference>